<keyword evidence="3" id="KW-0378">Hydrolase</keyword>
<evidence type="ECO:0000259" key="5">
    <source>
        <dbReference type="PROSITE" id="PS50936"/>
    </source>
</evidence>
<dbReference type="Proteomes" id="UP000009102">
    <property type="component" value="Chromosome"/>
</dbReference>
<dbReference type="KEGG" id="hna:Hneap_1568"/>
<dbReference type="PANTHER" id="PTHR32120:SF11">
    <property type="entry name" value="SMALL RIBOSOMAL SUBUNIT BIOGENESIS GTPASE RSGA 1, MITOCHONDRIAL-RELATED"/>
    <property type="match status" value="1"/>
</dbReference>
<dbReference type="eggNOG" id="COG1162">
    <property type="taxonomic scope" value="Bacteria"/>
</dbReference>
<feature type="binding site" evidence="3">
    <location>
        <position position="287"/>
    </location>
    <ligand>
        <name>Zn(2+)</name>
        <dbReference type="ChEBI" id="CHEBI:29105"/>
    </ligand>
</feature>
<sequence length="321" mass="35392">MKIRLTDRQKNQIANRQSAPDESLERATVITHHGTELIIENAEGKLLRANARRTLGVLTTGDRVGWRTGEDAREIIEFVYPRSNTLIRPDTHGKTRLMAANIDQVLIILAPTPWMNPNVVERTLVAALDLPATPIIVLNKVDLLTTTQPEHRALIEQTLALWAAQDIDIVRISTRTGEGIDALRNVLNDKISMMIGLSGVGKTSLARSITAQAATAAINELSAHSQEGQHTTRHSTLFRLDHMPGGLIDAPGVRDFAVAAQDAQAIDRAFPDILRLAGGCRFYNCTHSQEPNCAVRAAVANSQLDSRRFENYQSLKRECPH</sequence>
<evidence type="ECO:0000256" key="1">
    <source>
        <dbReference type="ARBA" id="ARBA00022741"/>
    </source>
</evidence>
<keyword evidence="3" id="KW-0699">rRNA-binding</keyword>
<keyword evidence="3" id="KW-0963">Cytoplasm</keyword>
<keyword evidence="3" id="KW-0690">Ribosome biogenesis</keyword>
<dbReference type="GO" id="GO:0005525">
    <property type="term" value="F:GTP binding"/>
    <property type="evidence" value="ECO:0007669"/>
    <property type="project" value="UniProtKB-UniRule"/>
</dbReference>
<dbReference type="InterPro" id="IPR027417">
    <property type="entry name" value="P-loop_NTPase"/>
</dbReference>
<dbReference type="Gene3D" id="2.40.50.140">
    <property type="entry name" value="Nucleic acid-binding proteins"/>
    <property type="match status" value="1"/>
</dbReference>
<gene>
    <name evidence="3" type="primary">rsgA</name>
    <name evidence="7" type="ordered locus">Hneap_1568</name>
</gene>
<protein>
    <recommendedName>
        <fullName evidence="3">Small ribosomal subunit biogenesis GTPase RsgA</fullName>
        <ecNumber evidence="3">3.6.1.-</ecNumber>
    </recommendedName>
</protein>
<feature type="binding site" evidence="3">
    <location>
        <position position="280"/>
    </location>
    <ligand>
        <name>Zn(2+)</name>
        <dbReference type="ChEBI" id="CHEBI:29105"/>
    </ligand>
</feature>
<evidence type="ECO:0000313" key="8">
    <source>
        <dbReference type="Proteomes" id="UP000009102"/>
    </source>
</evidence>
<dbReference type="GO" id="GO:0046872">
    <property type="term" value="F:metal ion binding"/>
    <property type="evidence" value="ECO:0007669"/>
    <property type="project" value="UniProtKB-KW"/>
</dbReference>
<dbReference type="RefSeq" id="WP_012824432.1">
    <property type="nucleotide sequence ID" value="NC_013422.1"/>
</dbReference>
<dbReference type="InterPro" id="IPR030378">
    <property type="entry name" value="G_CP_dom"/>
</dbReference>
<keyword evidence="2 3" id="KW-0342">GTP-binding</keyword>
<comment type="subunit">
    <text evidence="3">Monomer. Associates with 30S ribosomal subunit, binds 16S rRNA.</text>
</comment>
<dbReference type="PROSITE" id="PS50936">
    <property type="entry name" value="ENGC_GTPASE"/>
    <property type="match status" value="1"/>
</dbReference>
<dbReference type="Gene3D" id="3.40.50.300">
    <property type="entry name" value="P-loop containing nucleotide triphosphate hydrolases"/>
    <property type="match status" value="1"/>
</dbReference>
<evidence type="ECO:0000256" key="4">
    <source>
        <dbReference type="SAM" id="MobiDB-lite"/>
    </source>
</evidence>
<dbReference type="GO" id="GO:0003924">
    <property type="term" value="F:GTPase activity"/>
    <property type="evidence" value="ECO:0007669"/>
    <property type="project" value="UniProtKB-UniRule"/>
</dbReference>
<evidence type="ECO:0000256" key="2">
    <source>
        <dbReference type="ARBA" id="ARBA00023134"/>
    </source>
</evidence>
<dbReference type="GO" id="GO:0019843">
    <property type="term" value="F:rRNA binding"/>
    <property type="evidence" value="ECO:0007669"/>
    <property type="project" value="UniProtKB-KW"/>
</dbReference>
<dbReference type="EC" id="3.6.1.-" evidence="3"/>
<keyword evidence="3" id="KW-0862">Zinc</keyword>
<dbReference type="HOGENOM" id="CLU_033617_2_0_6"/>
<dbReference type="InterPro" id="IPR004881">
    <property type="entry name" value="Ribosome_biogen_GTPase_RsgA"/>
</dbReference>
<comment type="cofactor">
    <cofactor evidence="3">
        <name>Zn(2+)</name>
        <dbReference type="ChEBI" id="CHEBI:29105"/>
    </cofactor>
    <text evidence="3">Binds 1 zinc ion per subunit.</text>
</comment>
<dbReference type="InterPro" id="IPR012340">
    <property type="entry name" value="NA-bd_OB-fold"/>
</dbReference>
<feature type="binding site" evidence="3">
    <location>
        <begin position="139"/>
        <end position="142"/>
    </location>
    <ligand>
        <name>GTP</name>
        <dbReference type="ChEBI" id="CHEBI:37565"/>
    </ligand>
</feature>
<comment type="similarity">
    <text evidence="3">Belongs to the TRAFAC class YlqF/YawG GTPase family. RsgA subfamily.</text>
</comment>
<dbReference type="OrthoDB" id="9809485at2"/>
<reference evidence="7 8" key="1">
    <citation type="submission" date="2009-10" db="EMBL/GenBank/DDBJ databases">
        <title>Complete sequence of Halothiobacillus neapolitanus c2.</title>
        <authorList>
            <consortium name="US DOE Joint Genome Institute"/>
            <person name="Lucas S."/>
            <person name="Copeland A."/>
            <person name="Lapidus A."/>
            <person name="Glavina del Rio T."/>
            <person name="Tice H."/>
            <person name="Bruce D."/>
            <person name="Goodwin L."/>
            <person name="Pitluck S."/>
            <person name="Davenport K."/>
            <person name="Brettin T."/>
            <person name="Detter J.C."/>
            <person name="Han C."/>
            <person name="Tapia R."/>
            <person name="Larimer F."/>
            <person name="Land M."/>
            <person name="Hauser L."/>
            <person name="Kyrpides N."/>
            <person name="Mikhailova N."/>
            <person name="Kerfeld C."/>
            <person name="Cannon G."/>
            <person name="Heinhort S."/>
        </authorList>
    </citation>
    <scope>NUCLEOTIDE SEQUENCE [LARGE SCALE GENOMIC DNA]</scope>
    <source>
        <strain evidence="8">ATCC 23641 / c2</strain>
    </source>
</reference>
<dbReference type="GO" id="GO:0005737">
    <property type="term" value="C:cytoplasm"/>
    <property type="evidence" value="ECO:0007669"/>
    <property type="project" value="UniProtKB-SubCell"/>
</dbReference>
<feature type="region of interest" description="Disordered" evidence="4">
    <location>
        <begin position="1"/>
        <end position="24"/>
    </location>
</feature>
<dbReference type="PANTHER" id="PTHR32120">
    <property type="entry name" value="SMALL RIBOSOMAL SUBUNIT BIOGENESIS GTPASE RSGA"/>
    <property type="match status" value="1"/>
</dbReference>
<dbReference type="Gene3D" id="1.10.40.50">
    <property type="entry name" value="Probable gtpase engc, domain 3"/>
    <property type="match status" value="1"/>
</dbReference>
<accession>D0L125</accession>
<dbReference type="PROSITE" id="PS51721">
    <property type="entry name" value="G_CP"/>
    <property type="match status" value="1"/>
</dbReference>
<feature type="binding site" evidence="3">
    <location>
        <begin position="196"/>
        <end position="204"/>
    </location>
    <ligand>
        <name>GTP</name>
        <dbReference type="ChEBI" id="CHEBI:37565"/>
    </ligand>
</feature>
<feature type="compositionally biased region" description="Polar residues" evidence="4">
    <location>
        <begin position="11"/>
        <end position="20"/>
    </location>
</feature>
<dbReference type="HAMAP" id="MF_01820">
    <property type="entry name" value="GTPase_RsgA"/>
    <property type="match status" value="1"/>
</dbReference>
<organism evidence="7 8">
    <name type="scientific">Halothiobacillus neapolitanus (strain ATCC 23641 / DSM 15147 / CIP 104769 / NCIMB 8539 / c2)</name>
    <name type="common">Thiobacillus neapolitanus</name>
    <dbReference type="NCBI Taxonomy" id="555778"/>
    <lineage>
        <taxon>Bacteria</taxon>
        <taxon>Pseudomonadati</taxon>
        <taxon>Pseudomonadota</taxon>
        <taxon>Gammaproteobacteria</taxon>
        <taxon>Chromatiales</taxon>
        <taxon>Halothiobacillaceae</taxon>
        <taxon>Halothiobacillus</taxon>
    </lineage>
</organism>
<name>D0L125_HALNC</name>
<comment type="function">
    <text evidence="3">One of several proteins that assist in the late maturation steps of the functional core of the 30S ribosomal subunit. Helps release RbfA from mature subunits. May play a role in the assembly of ribosomal proteins into the subunit. Circularly permuted GTPase that catalyzes slow GTP hydrolysis, GTPase activity is stimulated by the 30S ribosomal subunit.</text>
</comment>
<feature type="binding site" evidence="3">
    <location>
        <position position="293"/>
    </location>
    <ligand>
        <name>Zn(2+)</name>
        <dbReference type="ChEBI" id="CHEBI:29105"/>
    </ligand>
</feature>
<proteinExistence type="inferred from homology"/>
<keyword evidence="1 3" id="KW-0547">Nucleotide-binding</keyword>
<keyword evidence="3" id="KW-0694">RNA-binding</keyword>
<dbReference type="SUPFAM" id="SSF52540">
    <property type="entry name" value="P-loop containing nucleoside triphosphate hydrolases"/>
    <property type="match status" value="1"/>
</dbReference>
<dbReference type="EMBL" id="CP001801">
    <property type="protein sequence ID" value="ACX96398.1"/>
    <property type="molecule type" value="Genomic_DNA"/>
</dbReference>
<feature type="binding site" evidence="3">
    <location>
        <position position="285"/>
    </location>
    <ligand>
        <name>Zn(2+)</name>
        <dbReference type="ChEBI" id="CHEBI:29105"/>
    </ligand>
</feature>
<feature type="domain" description="EngC GTPase" evidence="5">
    <location>
        <begin position="100"/>
        <end position="254"/>
    </location>
</feature>
<dbReference type="NCBIfam" id="TIGR00157">
    <property type="entry name" value="ribosome small subunit-dependent GTPase A"/>
    <property type="match status" value="1"/>
</dbReference>
<feature type="compositionally biased region" description="Basic and acidic residues" evidence="4">
    <location>
        <begin position="1"/>
        <end position="10"/>
    </location>
</feature>
<keyword evidence="3" id="KW-0479">Metal-binding</keyword>
<evidence type="ECO:0000259" key="6">
    <source>
        <dbReference type="PROSITE" id="PS51721"/>
    </source>
</evidence>
<dbReference type="InterPro" id="IPR010914">
    <property type="entry name" value="RsgA_GTPase_dom"/>
</dbReference>
<dbReference type="STRING" id="555778.Hneap_1568"/>
<dbReference type="Pfam" id="PF03193">
    <property type="entry name" value="RsgA_GTPase"/>
    <property type="match status" value="1"/>
</dbReference>
<evidence type="ECO:0000313" key="7">
    <source>
        <dbReference type="EMBL" id="ACX96398.1"/>
    </source>
</evidence>
<dbReference type="CDD" id="cd01854">
    <property type="entry name" value="YjeQ_EngC"/>
    <property type="match status" value="1"/>
</dbReference>
<dbReference type="AlphaFoldDB" id="D0L125"/>
<dbReference type="GO" id="GO:0042274">
    <property type="term" value="P:ribosomal small subunit biogenesis"/>
    <property type="evidence" value="ECO:0007669"/>
    <property type="project" value="UniProtKB-UniRule"/>
</dbReference>
<keyword evidence="8" id="KW-1185">Reference proteome</keyword>
<comment type="subcellular location">
    <subcellularLocation>
        <location evidence="3">Cytoplasm</location>
    </subcellularLocation>
</comment>
<evidence type="ECO:0000256" key="3">
    <source>
        <dbReference type="HAMAP-Rule" id="MF_01820"/>
    </source>
</evidence>
<feature type="domain" description="CP-type G" evidence="6">
    <location>
        <begin position="83"/>
        <end position="256"/>
    </location>
</feature>